<dbReference type="GO" id="GO:0006401">
    <property type="term" value="P:RNA catabolic process"/>
    <property type="evidence" value="ECO:0007669"/>
    <property type="project" value="InterPro"/>
</dbReference>
<dbReference type="OrthoDB" id="6222486at2759"/>
<gene>
    <name evidence="1" type="ORF">EPH_0033730</name>
</gene>
<dbReference type="PANTHER" id="PTHR47204:SF1">
    <property type="entry name" value="RIBONUCLEASE H2 SUBUNIT C"/>
    <property type="match status" value="1"/>
</dbReference>
<reference evidence="1" key="1">
    <citation type="submission" date="2013-10" db="EMBL/GenBank/DDBJ databases">
        <title>Genomic analysis of the causative agents of coccidiosis in chickens.</title>
        <authorList>
            <person name="Reid A.J."/>
            <person name="Blake D."/>
            <person name="Billington K."/>
            <person name="Browne H."/>
            <person name="Dunn M."/>
            <person name="Hung S."/>
            <person name="Kawahara F."/>
            <person name="Miranda-Saavedra D."/>
            <person name="Mourier T."/>
            <person name="Nagra H."/>
            <person name="Otto T.D."/>
            <person name="Rawlings N."/>
            <person name="Sanchez A."/>
            <person name="Sanders M."/>
            <person name="Subramaniam C."/>
            <person name="Tay Y."/>
            <person name="Dear P."/>
            <person name="Doerig C."/>
            <person name="Gruber A."/>
            <person name="Parkinson J."/>
            <person name="Shirley M."/>
            <person name="Wan K.L."/>
            <person name="Berriman M."/>
            <person name="Tomley F."/>
            <person name="Pain A."/>
        </authorList>
    </citation>
    <scope>NUCLEOTIDE SEQUENCE [LARGE SCALE GENOMIC DNA]</scope>
    <source>
        <strain evidence="1">Houghton</strain>
    </source>
</reference>
<dbReference type="AlphaFoldDB" id="U6G2R3"/>
<proteinExistence type="predicted"/>
<dbReference type="CDD" id="cd09271">
    <property type="entry name" value="RNase_H2-C"/>
    <property type="match status" value="1"/>
</dbReference>
<dbReference type="InterPro" id="IPR013924">
    <property type="entry name" value="RNase_H2_suC"/>
</dbReference>
<dbReference type="EMBL" id="HG690372">
    <property type="protein sequence ID" value="CDI74470.1"/>
    <property type="molecule type" value="Genomic_DNA"/>
</dbReference>
<accession>U6G2R3</accession>
<protein>
    <submittedName>
        <fullName evidence="1">Uncharacterized protein</fullName>
    </submittedName>
</protein>
<name>U6G2R3_9EIME</name>
<dbReference type="VEuPathDB" id="ToxoDB:EPH_0033730"/>
<organism evidence="1 2">
    <name type="scientific">Eimeria praecox</name>
    <dbReference type="NCBI Taxonomy" id="51316"/>
    <lineage>
        <taxon>Eukaryota</taxon>
        <taxon>Sar</taxon>
        <taxon>Alveolata</taxon>
        <taxon>Apicomplexa</taxon>
        <taxon>Conoidasida</taxon>
        <taxon>Coccidia</taxon>
        <taxon>Eucoccidiorida</taxon>
        <taxon>Eimeriorina</taxon>
        <taxon>Eimeriidae</taxon>
        <taxon>Eimeria</taxon>
    </lineage>
</organism>
<reference evidence="1" key="2">
    <citation type="submission" date="2013-10" db="EMBL/GenBank/DDBJ databases">
        <authorList>
            <person name="Aslett M."/>
        </authorList>
    </citation>
    <scope>NUCLEOTIDE SEQUENCE [LARGE SCALE GENOMIC DNA]</scope>
    <source>
        <strain evidence="1">Houghton</strain>
    </source>
</reference>
<dbReference type="Gene3D" id="2.40.128.680">
    <property type="match status" value="1"/>
</dbReference>
<dbReference type="Proteomes" id="UP000018201">
    <property type="component" value="Unassembled WGS sequence"/>
</dbReference>
<keyword evidence="2" id="KW-1185">Reference proteome</keyword>
<dbReference type="GO" id="GO:0032299">
    <property type="term" value="C:ribonuclease H2 complex"/>
    <property type="evidence" value="ECO:0007669"/>
    <property type="project" value="InterPro"/>
</dbReference>
<sequence>MFADAVENGLAHISASTPFEPPTVLGGGCEGESCTQTGSLETGKLLLAALERLDGVHLLPCHIRYSGLASVAESFKVRQMRSTGAEEESGGGLEALLHGRWLRGKEERLASENPSATSSGRKAPSIQGFVVAAQETTCNQEDMRKTFVSSDVAGAVPDSDCVEAEEPLTTVTALRPLAAFDKLCYWQQDREPTDTDDVPQSLLFLRAMAALHDYQDELKE</sequence>
<evidence type="ECO:0000313" key="2">
    <source>
        <dbReference type="Proteomes" id="UP000018201"/>
    </source>
</evidence>
<dbReference type="Pfam" id="PF08615">
    <property type="entry name" value="RNase_H2_suC"/>
    <property type="match status" value="1"/>
</dbReference>
<evidence type="ECO:0000313" key="1">
    <source>
        <dbReference type="EMBL" id="CDI74470.1"/>
    </source>
</evidence>
<dbReference type="PANTHER" id="PTHR47204">
    <property type="entry name" value="OS02G0168900 PROTEIN"/>
    <property type="match status" value="1"/>
</dbReference>